<comment type="subcellular location">
    <subcellularLocation>
        <location evidence="1">Membrane</location>
        <topology evidence="1">Multi-pass membrane protein</topology>
    </subcellularLocation>
</comment>
<dbReference type="PANTHER" id="PTHR12300">
    <property type="entry name" value="HVA22-LIKE PROTEINS"/>
    <property type="match status" value="1"/>
</dbReference>
<comment type="similarity">
    <text evidence="1">Belongs to the DP1 family.</text>
</comment>
<name>A0A0V0J1U1_SCHSO</name>
<feature type="region of interest" description="Disordered" evidence="2">
    <location>
        <begin position="272"/>
        <end position="309"/>
    </location>
</feature>
<feature type="compositionally biased region" description="Low complexity" evidence="2">
    <location>
        <begin position="190"/>
        <end position="204"/>
    </location>
</feature>
<keyword evidence="1" id="KW-1133">Transmembrane helix</keyword>
<feature type="compositionally biased region" description="Polar residues" evidence="2">
    <location>
        <begin position="174"/>
        <end position="189"/>
    </location>
</feature>
<evidence type="ECO:0000313" key="3">
    <source>
        <dbReference type="EMBL" id="JAP59755.1"/>
    </source>
</evidence>
<dbReference type="GO" id="GO:0071782">
    <property type="term" value="C:endoplasmic reticulum tubular network"/>
    <property type="evidence" value="ECO:0007669"/>
    <property type="project" value="TreeGrafter"/>
</dbReference>
<gene>
    <name evidence="3" type="primary">REEP2</name>
    <name evidence="3" type="ORF">TR140345</name>
</gene>
<dbReference type="EMBL" id="GEEE01003470">
    <property type="protein sequence ID" value="JAP59755.1"/>
    <property type="molecule type" value="Transcribed_RNA"/>
</dbReference>
<protein>
    <recommendedName>
        <fullName evidence="1">Receptor expression-enhancing protein</fullName>
    </recommendedName>
</protein>
<dbReference type="PANTHER" id="PTHR12300:SF117">
    <property type="entry name" value="LP05237P-RELATED"/>
    <property type="match status" value="1"/>
</dbReference>
<accession>A0A0V0J1U1</accession>
<evidence type="ECO:0000256" key="2">
    <source>
        <dbReference type="SAM" id="MobiDB-lite"/>
    </source>
</evidence>
<sequence length="309" mass="34464">MIAIIFSRAIIIAFGVLLPAYKSYKALKYRNVKNMVRLTMHWIVFSIFLAIETVTDYVLTWFPFYYELKVFLVLYLALPFTQGSSIIYRKVIHPHLSKRETDIDEALLRATETGYSAVMQFGAKGLTYAASTVLTTAMKGQDLIANHINQRSYSMDDLWRDRRPIDRLAAGDSAQESMTPRQKTITIGDSSSRSLRSKPPSVRRQTVESHDLYDVSERDEEERPDSSLSIDSGDAPRSSHAEPRYGRSNTEPLHFVSSATLPVVIPTKTKTTTTIIARSPPSATNNRGVISTKPAVGGVASTSTNSGHR</sequence>
<keyword evidence="1" id="KW-0812">Transmembrane</keyword>
<keyword evidence="1" id="KW-0472">Membrane</keyword>
<keyword evidence="3" id="KW-0675">Receptor</keyword>
<dbReference type="GO" id="GO:0071786">
    <property type="term" value="P:endoplasmic reticulum tubular network organization"/>
    <property type="evidence" value="ECO:0007669"/>
    <property type="project" value="TreeGrafter"/>
</dbReference>
<dbReference type="GO" id="GO:0005881">
    <property type="term" value="C:cytoplasmic microtubule"/>
    <property type="evidence" value="ECO:0007669"/>
    <property type="project" value="TreeGrafter"/>
</dbReference>
<dbReference type="Pfam" id="PF03134">
    <property type="entry name" value="TB2_DP1_HVA22"/>
    <property type="match status" value="1"/>
</dbReference>
<proteinExistence type="inferred from homology"/>
<dbReference type="InterPro" id="IPR004345">
    <property type="entry name" value="TB2_DP1_HVA22"/>
</dbReference>
<evidence type="ECO:0000256" key="1">
    <source>
        <dbReference type="RuleBase" id="RU362006"/>
    </source>
</evidence>
<organism evidence="3">
    <name type="scientific">Schistocephalus solidus</name>
    <name type="common">Tapeworm</name>
    <dbReference type="NCBI Taxonomy" id="70667"/>
    <lineage>
        <taxon>Eukaryota</taxon>
        <taxon>Metazoa</taxon>
        <taxon>Spiralia</taxon>
        <taxon>Lophotrochozoa</taxon>
        <taxon>Platyhelminthes</taxon>
        <taxon>Cestoda</taxon>
        <taxon>Eucestoda</taxon>
        <taxon>Diphyllobothriidea</taxon>
        <taxon>Diphyllobothriidae</taxon>
        <taxon>Schistocephalus</taxon>
    </lineage>
</organism>
<dbReference type="GO" id="GO:0005789">
    <property type="term" value="C:endoplasmic reticulum membrane"/>
    <property type="evidence" value="ECO:0007669"/>
    <property type="project" value="TreeGrafter"/>
</dbReference>
<feature type="transmembrane region" description="Helical" evidence="1">
    <location>
        <begin position="42"/>
        <end position="64"/>
    </location>
</feature>
<feature type="compositionally biased region" description="Basic and acidic residues" evidence="2">
    <location>
        <begin position="205"/>
        <end position="216"/>
    </location>
</feature>
<feature type="region of interest" description="Disordered" evidence="2">
    <location>
        <begin position="169"/>
        <end position="252"/>
    </location>
</feature>
<feature type="transmembrane region" description="Helical" evidence="1">
    <location>
        <begin position="6"/>
        <end position="21"/>
    </location>
</feature>
<feature type="compositionally biased region" description="Polar residues" evidence="2">
    <location>
        <begin position="300"/>
        <end position="309"/>
    </location>
</feature>
<dbReference type="AlphaFoldDB" id="A0A0V0J1U1"/>
<reference evidence="3" key="1">
    <citation type="submission" date="2016-01" db="EMBL/GenBank/DDBJ databases">
        <title>Reference transcriptome for the parasite Schistocephalus solidus: insights into the molecular evolution of parasitism.</title>
        <authorList>
            <person name="Hebert F.O."/>
            <person name="Grambauer S."/>
            <person name="Barber I."/>
            <person name="Landry C.R."/>
            <person name="Aubin-Horth N."/>
        </authorList>
    </citation>
    <scope>NUCLEOTIDE SEQUENCE</scope>
</reference>
<dbReference type="GO" id="GO:0008017">
    <property type="term" value="F:microtubule binding"/>
    <property type="evidence" value="ECO:0007669"/>
    <property type="project" value="TreeGrafter"/>
</dbReference>